<reference evidence="1" key="1">
    <citation type="submission" date="2022-10" db="EMBL/GenBank/DDBJ databases">
        <title>Genome Sequence of Xylaria curta.</title>
        <authorList>
            <person name="Buettner E."/>
        </authorList>
    </citation>
    <scope>NUCLEOTIDE SEQUENCE</scope>
    <source>
        <strain evidence="1">Babe10</strain>
    </source>
</reference>
<dbReference type="EMBL" id="JAPDGR010001022">
    <property type="protein sequence ID" value="KAJ2985947.1"/>
    <property type="molecule type" value="Genomic_DNA"/>
</dbReference>
<evidence type="ECO:0000313" key="2">
    <source>
        <dbReference type="Proteomes" id="UP001143856"/>
    </source>
</evidence>
<organism evidence="1 2">
    <name type="scientific">Xylaria curta</name>
    <dbReference type="NCBI Taxonomy" id="42375"/>
    <lineage>
        <taxon>Eukaryota</taxon>
        <taxon>Fungi</taxon>
        <taxon>Dikarya</taxon>
        <taxon>Ascomycota</taxon>
        <taxon>Pezizomycotina</taxon>
        <taxon>Sordariomycetes</taxon>
        <taxon>Xylariomycetidae</taxon>
        <taxon>Xylariales</taxon>
        <taxon>Xylariaceae</taxon>
        <taxon>Xylaria</taxon>
    </lineage>
</organism>
<sequence length="261" mass="28095">MALATVAQYSETHKDDRAGGNSARNEDFPMPQPRRPPSPPMTETETETDTDIESPSLPSQPPASFGQESRKTNAHADPTAEASSLPDPSQNSAGPTLYLDTNMEATGNANASMDTNSPTQSSIISPVTSPPYWTARNGQSHPSGHGRTVSSASAESLIPAGLGITLRDNENSSIDDRGDACWARSVEVTDYVTINGSATNIGAFVVWNIRVETLNVWKLYEYPKAIFRIRRLSVAAHANISRLRGSRARTPAKKPHLEVPA</sequence>
<accession>A0ACC1P371</accession>
<proteinExistence type="predicted"/>
<protein>
    <submittedName>
        <fullName evidence="1">Uncharacterized protein</fullName>
    </submittedName>
</protein>
<name>A0ACC1P371_9PEZI</name>
<comment type="caution">
    <text evidence="1">The sequence shown here is derived from an EMBL/GenBank/DDBJ whole genome shotgun (WGS) entry which is preliminary data.</text>
</comment>
<dbReference type="Proteomes" id="UP001143856">
    <property type="component" value="Unassembled WGS sequence"/>
</dbReference>
<gene>
    <name evidence="1" type="ORF">NUW58_g5268</name>
</gene>
<evidence type="ECO:0000313" key="1">
    <source>
        <dbReference type="EMBL" id="KAJ2985947.1"/>
    </source>
</evidence>
<keyword evidence="2" id="KW-1185">Reference proteome</keyword>